<evidence type="ECO:0000313" key="3">
    <source>
        <dbReference type="Proteomes" id="UP000011761"/>
    </source>
</evidence>
<dbReference type="SUPFAM" id="SSF53474">
    <property type="entry name" value="alpha/beta-Hydrolases"/>
    <property type="match status" value="1"/>
</dbReference>
<dbReference type="PANTHER" id="PTHR42103:SF2">
    <property type="entry name" value="AB HYDROLASE-1 DOMAIN-CONTAINING PROTEIN"/>
    <property type="match status" value="1"/>
</dbReference>
<dbReference type="KEGG" id="bcom:BAUCODRAFT_124120"/>
<dbReference type="GeneID" id="19107854"/>
<sequence>MIEPVYNFTLPSIGGDMTLEGRLYHPPDLSKGLCGGSASLKGAILAHPYAPLGGCFDDHVVLSLANTMLSAGFIVGTFNFRGAGNSKGKTTWSGRAETEDYTTFIGFMMHYLHQLKQSDLRQSKPSDSAEAHELPGLRLLLGGYSYGSLVLARLPPVSAIVARFERALEGTASWETMLRASSFAHQTLQTLEDTSSQPASRGRNWKPEDATSDSPKRAKASPVVVGGEETEPMTRRHSRDSKRSADLVRVSAAGVARRILPRVRRSSDLGEHSRWNGEHGEHGGTATGHGMHLLVPVNVSYLIASPVVLPFTTLLCPPGPPSVALSVSKSSAANGTSGSLFLQHPTLAVFGTTDSFTSSRRLRSWAEKQAQLSKASSFRWRQVGGAGHFWTEDGAMRALQAEVADWLSVVL</sequence>
<name>M2MDB5_BAUPA</name>
<feature type="compositionally biased region" description="Polar residues" evidence="1">
    <location>
        <begin position="189"/>
        <end position="199"/>
    </location>
</feature>
<dbReference type="AlphaFoldDB" id="M2MDB5"/>
<dbReference type="EMBL" id="KB445558">
    <property type="protein sequence ID" value="EMC94501.1"/>
    <property type="molecule type" value="Genomic_DNA"/>
</dbReference>
<evidence type="ECO:0000256" key="1">
    <source>
        <dbReference type="SAM" id="MobiDB-lite"/>
    </source>
</evidence>
<evidence type="ECO:0008006" key="4">
    <source>
        <dbReference type="Google" id="ProtNLM"/>
    </source>
</evidence>
<dbReference type="eggNOG" id="ENOG502RXN2">
    <property type="taxonomic scope" value="Eukaryota"/>
</dbReference>
<dbReference type="InterPro" id="IPR029058">
    <property type="entry name" value="AB_hydrolase_fold"/>
</dbReference>
<organism evidence="2 3">
    <name type="scientific">Baudoinia panamericana (strain UAMH 10762)</name>
    <name type="common">Angels' share fungus</name>
    <name type="synonym">Baudoinia compniacensis (strain UAMH 10762)</name>
    <dbReference type="NCBI Taxonomy" id="717646"/>
    <lineage>
        <taxon>Eukaryota</taxon>
        <taxon>Fungi</taxon>
        <taxon>Dikarya</taxon>
        <taxon>Ascomycota</taxon>
        <taxon>Pezizomycotina</taxon>
        <taxon>Dothideomycetes</taxon>
        <taxon>Dothideomycetidae</taxon>
        <taxon>Mycosphaerellales</taxon>
        <taxon>Teratosphaeriaceae</taxon>
        <taxon>Baudoinia</taxon>
    </lineage>
</organism>
<accession>M2MDB5</accession>
<dbReference type="Proteomes" id="UP000011761">
    <property type="component" value="Unassembled WGS sequence"/>
</dbReference>
<dbReference type="STRING" id="717646.M2MDB5"/>
<dbReference type="OMA" id="PRPAYLM"/>
<evidence type="ECO:0000313" key="2">
    <source>
        <dbReference type="EMBL" id="EMC94501.1"/>
    </source>
</evidence>
<proteinExistence type="predicted"/>
<protein>
    <recommendedName>
        <fullName evidence="4">AB hydrolase-1 domain-containing protein</fullName>
    </recommendedName>
</protein>
<dbReference type="OrthoDB" id="10260961at2759"/>
<reference evidence="2 3" key="1">
    <citation type="journal article" date="2012" name="PLoS Pathog.">
        <title>Diverse lifestyles and strategies of plant pathogenesis encoded in the genomes of eighteen Dothideomycetes fungi.</title>
        <authorList>
            <person name="Ohm R.A."/>
            <person name="Feau N."/>
            <person name="Henrissat B."/>
            <person name="Schoch C.L."/>
            <person name="Horwitz B.A."/>
            <person name="Barry K.W."/>
            <person name="Condon B.J."/>
            <person name="Copeland A.C."/>
            <person name="Dhillon B."/>
            <person name="Glaser F."/>
            <person name="Hesse C.N."/>
            <person name="Kosti I."/>
            <person name="LaButti K."/>
            <person name="Lindquist E.A."/>
            <person name="Lucas S."/>
            <person name="Salamov A.A."/>
            <person name="Bradshaw R.E."/>
            <person name="Ciuffetti L."/>
            <person name="Hamelin R.C."/>
            <person name="Kema G.H.J."/>
            <person name="Lawrence C."/>
            <person name="Scott J.A."/>
            <person name="Spatafora J.W."/>
            <person name="Turgeon B.G."/>
            <person name="de Wit P.J.G.M."/>
            <person name="Zhong S."/>
            <person name="Goodwin S.B."/>
            <person name="Grigoriev I.V."/>
        </authorList>
    </citation>
    <scope>NUCLEOTIDE SEQUENCE [LARGE SCALE GENOMIC DNA]</scope>
    <source>
        <strain evidence="2 3">UAMH 10762</strain>
    </source>
</reference>
<dbReference type="RefSeq" id="XP_007678346.1">
    <property type="nucleotide sequence ID" value="XM_007680156.1"/>
</dbReference>
<dbReference type="Gene3D" id="3.40.50.1820">
    <property type="entry name" value="alpha/beta hydrolase"/>
    <property type="match status" value="2"/>
</dbReference>
<feature type="region of interest" description="Disordered" evidence="1">
    <location>
        <begin position="189"/>
        <end position="247"/>
    </location>
</feature>
<keyword evidence="3" id="KW-1185">Reference proteome</keyword>
<dbReference type="PANTHER" id="PTHR42103">
    <property type="entry name" value="ALPHA/BETA-HYDROLASES SUPERFAMILY PROTEIN"/>
    <property type="match status" value="1"/>
</dbReference>
<dbReference type="HOGENOM" id="CLU_035149_0_1_1"/>
<gene>
    <name evidence="2" type="ORF">BAUCODRAFT_124120</name>
</gene>